<evidence type="ECO:0000256" key="9">
    <source>
        <dbReference type="ARBA" id="ARBA00023242"/>
    </source>
</evidence>
<dbReference type="InterPro" id="IPR036236">
    <property type="entry name" value="Znf_C2H2_sf"/>
</dbReference>
<reference evidence="11" key="1">
    <citation type="submission" date="2020-04" db="EMBL/GenBank/DDBJ databases">
        <authorList>
            <person name="Alioto T."/>
            <person name="Alioto T."/>
            <person name="Gomez Garrido J."/>
        </authorList>
    </citation>
    <scope>NUCLEOTIDE SEQUENCE</scope>
    <source>
        <strain evidence="11">A484AB</strain>
    </source>
</reference>
<evidence type="ECO:0000313" key="12">
    <source>
        <dbReference type="Proteomes" id="UP001152795"/>
    </source>
</evidence>
<dbReference type="FunFam" id="3.30.160.60:FF:000339">
    <property type="entry name" value="zinc finger protein 300"/>
    <property type="match status" value="1"/>
</dbReference>
<feature type="compositionally biased region" description="Polar residues" evidence="10">
    <location>
        <begin position="599"/>
        <end position="608"/>
    </location>
</feature>
<evidence type="ECO:0000256" key="3">
    <source>
        <dbReference type="ARBA" id="ARBA00022737"/>
    </source>
</evidence>
<evidence type="ECO:0000256" key="2">
    <source>
        <dbReference type="ARBA" id="ARBA00022723"/>
    </source>
</evidence>
<dbReference type="GO" id="GO:0008270">
    <property type="term" value="F:zinc ion binding"/>
    <property type="evidence" value="ECO:0007669"/>
    <property type="project" value="UniProtKB-KW"/>
</dbReference>
<dbReference type="SMART" id="SM00355">
    <property type="entry name" value="ZnF_C2H2"/>
    <property type="match status" value="10"/>
</dbReference>
<protein>
    <submittedName>
        <fullName evidence="11">Zinc finger 271-like</fullName>
    </submittedName>
</protein>
<dbReference type="FunFam" id="3.30.160.60:FF:002343">
    <property type="entry name" value="Zinc finger protein 33A"/>
    <property type="match status" value="1"/>
</dbReference>
<dbReference type="GO" id="GO:0005634">
    <property type="term" value="C:nucleus"/>
    <property type="evidence" value="ECO:0007669"/>
    <property type="project" value="UniProtKB-SubCell"/>
</dbReference>
<dbReference type="FunFam" id="3.30.160.60:FF:000446">
    <property type="entry name" value="Zinc finger protein"/>
    <property type="match status" value="2"/>
</dbReference>
<dbReference type="OrthoDB" id="8117402at2759"/>
<keyword evidence="6" id="KW-0805">Transcription regulation</keyword>
<evidence type="ECO:0000313" key="11">
    <source>
        <dbReference type="EMBL" id="CAB4031675.1"/>
    </source>
</evidence>
<evidence type="ECO:0000256" key="5">
    <source>
        <dbReference type="ARBA" id="ARBA00022833"/>
    </source>
</evidence>
<keyword evidence="3" id="KW-0677">Repeat</keyword>
<dbReference type="FunFam" id="3.30.160.60:FF:000624">
    <property type="entry name" value="zinc finger protein 697"/>
    <property type="match status" value="1"/>
</dbReference>
<keyword evidence="12" id="KW-1185">Reference proteome</keyword>
<dbReference type="Proteomes" id="UP001152795">
    <property type="component" value="Unassembled WGS sequence"/>
</dbReference>
<evidence type="ECO:0000256" key="4">
    <source>
        <dbReference type="ARBA" id="ARBA00022771"/>
    </source>
</evidence>
<organism evidence="11 12">
    <name type="scientific">Paramuricea clavata</name>
    <name type="common">Red gorgonian</name>
    <name type="synonym">Violescent sea-whip</name>
    <dbReference type="NCBI Taxonomy" id="317549"/>
    <lineage>
        <taxon>Eukaryota</taxon>
        <taxon>Metazoa</taxon>
        <taxon>Cnidaria</taxon>
        <taxon>Anthozoa</taxon>
        <taxon>Octocorallia</taxon>
        <taxon>Malacalcyonacea</taxon>
        <taxon>Plexauridae</taxon>
        <taxon>Paramuricea</taxon>
    </lineage>
</organism>
<dbReference type="PROSITE" id="PS00028">
    <property type="entry name" value="ZINC_FINGER_C2H2_1"/>
    <property type="match status" value="9"/>
</dbReference>
<dbReference type="Pfam" id="PF13912">
    <property type="entry name" value="zf-C2H2_6"/>
    <property type="match status" value="2"/>
</dbReference>
<evidence type="ECO:0000256" key="8">
    <source>
        <dbReference type="ARBA" id="ARBA00023163"/>
    </source>
</evidence>
<keyword evidence="8" id="KW-0804">Transcription</keyword>
<keyword evidence="9" id="KW-0539">Nucleus</keyword>
<keyword evidence="2" id="KW-0479">Metal-binding</keyword>
<dbReference type="Gene3D" id="3.30.160.60">
    <property type="entry name" value="Classic Zinc Finger"/>
    <property type="match status" value="9"/>
</dbReference>
<evidence type="ECO:0000256" key="7">
    <source>
        <dbReference type="ARBA" id="ARBA00023125"/>
    </source>
</evidence>
<comment type="subcellular location">
    <subcellularLocation>
        <location evidence="1">Nucleus</location>
    </subcellularLocation>
</comment>
<dbReference type="PANTHER" id="PTHR24376:SF189">
    <property type="entry name" value="ZINC FINGER PROTEIN 544-RELATED"/>
    <property type="match status" value="1"/>
</dbReference>
<evidence type="ECO:0000256" key="6">
    <source>
        <dbReference type="ARBA" id="ARBA00023015"/>
    </source>
</evidence>
<dbReference type="AlphaFoldDB" id="A0A7D9JK77"/>
<dbReference type="FunFam" id="3.30.160.60:FF:000322">
    <property type="entry name" value="GDNF-inducible zinc finger protein 1"/>
    <property type="match status" value="1"/>
</dbReference>
<feature type="region of interest" description="Disordered" evidence="10">
    <location>
        <begin position="593"/>
        <end position="612"/>
    </location>
</feature>
<dbReference type="GO" id="GO:0000978">
    <property type="term" value="F:RNA polymerase II cis-regulatory region sequence-specific DNA binding"/>
    <property type="evidence" value="ECO:0007669"/>
    <property type="project" value="TreeGrafter"/>
</dbReference>
<dbReference type="SUPFAM" id="SSF57667">
    <property type="entry name" value="beta-beta-alpha zinc fingers"/>
    <property type="match status" value="7"/>
</dbReference>
<sequence>MSQSGNSDKIYECQTCGKAFKRRTYLQLHEKIHGEKCYKCNICDKSFSQPAGLWIHKKHQSCLKRNSPSNKDTSPCNVNGQFDEGQRFDDGKRHKCDICNRRFSQKHLLTYHKRTHTGENPYPCTICGKMFRGTATLKYHERTHTGHKPHKCIFCVKAFTQLGPLRLHCRSEHQSEKIYECEVCKEQFEKFKELSSHKKTHLGTSNQGKSPCQTVQREAPLNQVTRDRCQRHGELKVTRCEARSNLSIRSCSVDEERKGISVSEDKSSSGSLFCTRKKKRNSFQSSGDSESTTYKTHSKTSIIGCVITNHADEQVLARSAKEEYANSCLTGKKYKCNVCSQAFSRAHVLKYHKRTHTGENPHACTICSKTFRTPGALTVHQRTHNGQKPYKCIFCSEGFTQRGTLLQHCRRIHFSDQIYECSVCKEKFEKYRDLSAHKRVHSDVSCTMVKPLYDQDKEEDELEPLQGNHLDLVPPISPLNVNMGDCDSNKENNTLVSAELFCDVPHDPNDGHERHSAIEPNGTYEQAGNVGISCAEECLSAMYAENDSQVLAGHSDGHLKHCTNLPYRAHKEIRNMNISFSDECLPVSIKQEKEDIDSPNDSGVSPDTSPLDAHVECNERESDSIYEVYMEPIEMDREGKDFLSIIGNFPSQTTGNISMSLQESQNVPTDGVGEYSKTISDDDELSNCSRVTTPDNDHIFSCCSSDQRNLFFEKTPETSISSQFLQPLHPGSLDSQN</sequence>
<gene>
    <name evidence="11" type="ORF">PACLA_8A005343</name>
</gene>
<dbReference type="FunFam" id="3.30.160.60:FF:000072">
    <property type="entry name" value="zinc finger protein 143 isoform X1"/>
    <property type="match status" value="1"/>
</dbReference>
<evidence type="ECO:0000256" key="10">
    <source>
        <dbReference type="SAM" id="MobiDB-lite"/>
    </source>
</evidence>
<keyword evidence="4" id="KW-0863">Zinc-finger</keyword>
<dbReference type="PROSITE" id="PS50157">
    <property type="entry name" value="ZINC_FINGER_C2H2_2"/>
    <property type="match status" value="10"/>
</dbReference>
<name>A0A7D9JK77_PARCT</name>
<dbReference type="EMBL" id="CACRXK020017819">
    <property type="protein sequence ID" value="CAB4031675.1"/>
    <property type="molecule type" value="Genomic_DNA"/>
</dbReference>
<proteinExistence type="predicted"/>
<keyword evidence="5" id="KW-0862">Zinc</keyword>
<comment type="caution">
    <text evidence="11">The sequence shown here is derived from an EMBL/GenBank/DDBJ whole genome shotgun (WGS) entry which is preliminary data.</text>
</comment>
<keyword evidence="7" id="KW-0238">DNA-binding</keyword>
<dbReference type="Pfam" id="PF00096">
    <property type="entry name" value="zf-C2H2"/>
    <property type="match status" value="6"/>
</dbReference>
<dbReference type="InterPro" id="IPR013087">
    <property type="entry name" value="Znf_C2H2_type"/>
</dbReference>
<accession>A0A7D9JK77</accession>
<dbReference type="PANTHER" id="PTHR24376">
    <property type="entry name" value="ZINC FINGER PROTEIN"/>
    <property type="match status" value="1"/>
</dbReference>
<evidence type="ECO:0000256" key="1">
    <source>
        <dbReference type="ARBA" id="ARBA00004123"/>
    </source>
</evidence>
<dbReference type="GO" id="GO:0001228">
    <property type="term" value="F:DNA-binding transcription activator activity, RNA polymerase II-specific"/>
    <property type="evidence" value="ECO:0007669"/>
    <property type="project" value="TreeGrafter"/>
</dbReference>